<reference evidence="2" key="1">
    <citation type="journal article" date="2017" name="Nat. Ecol. Evol.">
        <title>Genome expansion and lineage-specific genetic innovations in the forest pathogenic fungi Armillaria.</title>
        <authorList>
            <person name="Sipos G."/>
            <person name="Prasanna A.N."/>
            <person name="Walter M.C."/>
            <person name="O'Connor E."/>
            <person name="Balint B."/>
            <person name="Krizsan K."/>
            <person name="Kiss B."/>
            <person name="Hess J."/>
            <person name="Varga T."/>
            <person name="Slot J."/>
            <person name="Riley R."/>
            <person name="Boka B."/>
            <person name="Rigling D."/>
            <person name="Barry K."/>
            <person name="Lee J."/>
            <person name="Mihaltcheva S."/>
            <person name="LaButti K."/>
            <person name="Lipzen A."/>
            <person name="Waldron R."/>
            <person name="Moloney N.M."/>
            <person name="Sperisen C."/>
            <person name="Kredics L."/>
            <person name="Vagvoelgyi C."/>
            <person name="Patrignani A."/>
            <person name="Fitzpatrick D."/>
            <person name="Nagy I."/>
            <person name="Doyle S."/>
            <person name="Anderson J.B."/>
            <person name="Grigoriev I.V."/>
            <person name="Gueldener U."/>
            <person name="Muensterkoetter M."/>
            <person name="Nagy L.G."/>
        </authorList>
    </citation>
    <scope>NUCLEOTIDE SEQUENCE [LARGE SCALE GENOMIC DNA]</scope>
    <source>
        <strain evidence="2">28-4</strain>
    </source>
</reference>
<keyword evidence="2" id="KW-1185">Reference proteome</keyword>
<dbReference type="Proteomes" id="UP000218334">
    <property type="component" value="Unassembled WGS sequence"/>
</dbReference>
<dbReference type="EMBL" id="KZ293494">
    <property type="protein sequence ID" value="PBK59982.1"/>
    <property type="molecule type" value="Genomic_DNA"/>
</dbReference>
<protein>
    <submittedName>
        <fullName evidence="1">Uncharacterized protein</fullName>
    </submittedName>
</protein>
<sequence length="100" mass="11699">MPNAVILEDEISIANGSKKLDPQVAEVYLKQMESESENIIRVFRKQSVDAKEKFKMFLAEWIIAYDQPFEEVDRAEFCNMLLYAHHHSPEDLHIPHRDAI</sequence>
<dbReference type="AlphaFoldDB" id="A0A2H3AYR9"/>
<accession>A0A2H3AYR9</accession>
<dbReference type="STRING" id="1076256.A0A2H3AYR9"/>
<evidence type="ECO:0000313" key="2">
    <source>
        <dbReference type="Proteomes" id="UP000218334"/>
    </source>
</evidence>
<proteinExistence type="predicted"/>
<evidence type="ECO:0000313" key="1">
    <source>
        <dbReference type="EMBL" id="PBK59982.1"/>
    </source>
</evidence>
<organism evidence="1 2">
    <name type="scientific">Armillaria solidipes</name>
    <dbReference type="NCBI Taxonomy" id="1076256"/>
    <lineage>
        <taxon>Eukaryota</taxon>
        <taxon>Fungi</taxon>
        <taxon>Dikarya</taxon>
        <taxon>Basidiomycota</taxon>
        <taxon>Agaricomycotina</taxon>
        <taxon>Agaricomycetes</taxon>
        <taxon>Agaricomycetidae</taxon>
        <taxon>Agaricales</taxon>
        <taxon>Marasmiineae</taxon>
        <taxon>Physalacriaceae</taxon>
        <taxon>Armillaria</taxon>
    </lineage>
</organism>
<gene>
    <name evidence="1" type="ORF">ARMSODRAFT_1026991</name>
</gene>
<name>A0A2H3AYR9_9AGAR</name>